<evidence type="ECO:0000256" key="10">
    <source>
        <dbReference type="ARBA" id="ARBA00023180"/>
    </source>
</evidence>
<keyword evidence="8" id="KW-1133">Transmembrane helix</keyword>
<keyword evidence="9" id="KW-0472">Membrane</keyword>
<evidence type="ECO:0000256" key="1">
    <source>
        <dbReference type="ARBA" id="ARBA00004606"/>
    </source>
</evidence>
<name>A0A8J5GGP2_ZINOF</name>
<keyword evidence="15" id="KW-1185">Reference proteome</keyword>
<evidence type="ECO:0000313" key="15">
    <source>
        <dbReference type="Proteomes" id="UP000734854"/>
    </source>
</evidence>
<dbReference type="GO" id="GO:0016757">
    <property type="term" value="F:glycosyltransferase activity"/>
    <property type="evidence" value="ECO:0007669"/>
    <property type="project" value="UniProtKB-KW"/>
</dbReference>
<comment type="caution">
    <text evidence="14">The sequence shown here is derived from an EMBL/GenBank/DDBJ whole genome shotgun (WGS) entry which is preliminary data.</text>
</comment>
<protein>
    <recommendedName>
        <fullName evidence="13">O-fucosyltransferase family protein</fullName>
    </recommendedName>
</protein>
<dbReference type="PANTHER" id="PTHR31741">
    <property type="entry name" value="OS02G0726500 PROTEIN-RELATED"/>
    <property type="match status" value="1"/>
</dbReference>
<dbReference type="InterPro" id="IPR019378">
    <property type="entry name" value="GDP-Fuc_O-FucTrfase"/>
</dbReference>
<dbReference type="PANTHER" id="PTHR31741:SF71">
    <property type="entry name" value="O-FUCOSYLTRANSFERASE FAMILY PROTEIN"/>
    <property type="match status" value="1"/>
</dbReference>
<dbReference type="Proteomes" id="UP000734854">
    <property type="component" value="Unassembled WGS sequence"/>
</dbReference>
<keyword evidence="4" id="KW-0328">Glycosyltransferase</keyword>
<comment type="similarity">
    <text evidence="3">Belongs to the glycosyltransferase GT106 family.</text>
</comment>
<comment type="pathway">
    <text evidence="2">Glycan metabolism.</text>
</comment>
<evidence type="ECO:0000256" key="8">
    <source>
        <dbReference type="ARBA" id="ARBA00022989"/>
    </source>
</evidence>
<keyword evidence="6" id="KW-0812">Transmembrane</keyword>
<evidence type="ECO:0000256" key="12">
    <source>
        <dbReference type="ARBA" id="ARBA00023277"/>
    </source>
</evidence>
<evidence type="ECO:0000256" key="4">
    <source>
        <dbReference type="ARBA" id="ARBA00022676"/>
    </source>
</evidence>
<dbReference type="GO" id="GO:0005737">
    <property type="term" value="C:cytoplasm"/>
    <property type="evidence" value="ECO:0007669"/>
    <property type="project" value="TreeGrafter"/>
</dbReference>
<comment type="subcellular location">
    <subcellularLocation>
        <location evidence="1">Membrane</location>
        <topology evidence="1">Single-pass type II membrane protein</topology>
    </subcellularLocation>
</comment>
<dbReference type="Pfam" id="PF10250">
    <property type="entry name" value="O-FucT"/>
    <property type="match status" value="1"/>
</dbReference>
<dbReference type="EMBL" id="JACMSC010000009">
    <property type="protein sequence ID" value="KAG6507227.1"/>
    <property type="molecule type" value="Genomic_DNA"/>
</dbReference>
<sequence>MVDNGYCKDGNDASLMSSHYGCTNNFLQYHAGGFMLPLRLQKLCCRVNYKALRFTPAIEALGNKLISIIQRNGFFVVLHLRYEMDMLSFSGCTHGCSAQEIEVLTRMRSFMYLWISRYAYPWWKEKEIISEKKRSEVASGVFVPTFDGNMSKVVEGHRRYNCFRETIALDRKELVKHLDLLEGGKLSWDQFSTAVRELHKDRMGQPTLRKVLPGRPKEEDYFYSNPQECTGPSRIRSIGSRKFDI</sequence>
<keyword evidence="12" id="KW-0119">Carbohydrate metabolism</keyword>
<reference evidence="14 15" key="1">
    <citation type="submission" date="2020-08" db="EMBL/GenBank/DDBJ databases">
        <title>Plant Genome Project.</title>
        <authorList>
            <person name="Zhang R.-G."/>
        </authorList>
    </citation>
    <scope>NUCLEOTIDE SEQUENCE [LARGE SCALE GENOMIC DNA]</scope>
    <source>
        <tissue evidence="14">Rhizome</tissue>
    </source>
</reference>
<evidence type="ECO:0000256" key="3">
    <source>
        <dbReference type="ARBA" id="ARBA00007737"/>
    </source>
</evidence>
<dbReference type="GO" id="GO:0016020">
    <property type="term" value="C:membrane"/>
    <property type="evidence" value="ECO:0007669"/>
    <property type="project" value="UniProtKB-SubCell"/>
</dbReference>
<keyword evidence="11" id="KW-0294">Fucose metabolism</keyword>
<keyword evidence="10" id="KW-0325">Glycoprotein</keyword>
<evidence type="ECO:0000256" key="9">
    <source>
        <dbReference type="ARBA" id="ARBA00023136"/>
    </source>
</evidence>
<dbReference type="AlphaFoldDB" id="A0A8J5GGP2"/>
<accession>A0A8J5GGP2</accession>
<evidence type="ECO:0000256" key="7">
    <source>
        <dbReference type="ARBA" id="ARBA00022968"/>
    </source>
</evidence>
<dbReference type="GO" id="GO:0006004">
    <property type="term" value="P:fucose metabolic process"/>
    <property type="evidence" value="ECO:0007669"/>
    <property type="project" value="UniProtKB-KW"/>
</dbReference>
<evidence type="ECO:0000256" key="6">
    <source>
        <dbReference type="ARBA" id="ARBA00022692"/>
    </source>
</evidence>
<proteinExistence type="inferred from homology"/>
<evidence type="ECO:0000256" key="13">
    <source>
        <dbReference type="ARBA" id="ARBA00030350"/>
    </source>
</evidence>
<organism evidence="14 15">
    <name type="scientific">Zingiber officinale</name>
    <name type="common">Ginger</name>
    <name type="synonym">Amomum zingiber</name>
    <dbReference type="NCBI Taxonomy" id="94328"/>
    <lineage>
        <taxon>Eukaryota</taxon>
        <taxon>Viridiplantae</taxon>
        <taxon>Streptophyta</taxon>
        <taxon>Embryophyta</taxon>
        <taxon>Tracheophyta</taxon>
        <taxon>Spermatophyta</taxon>
        <taxon>Magnoliopsida</taxon>
        <taxon>Liliopsida</taxon>
        <taxon>Zingiberales</taxon>
        <taxon>Zingiberaceae</taxon>
        <taxon>Zingiber</taxon>
    </lineage>
</organism>
<keyword evidence="5" id="KW-0808">Transferase</keyword>
<keyword evidence="7" id="KW-0735">Signal-anchor</keyword>
<evidence type="ECO:0000313" key="14">
    <source>
        <dbReference type="EMBL" id="KAG6507227.1"/>
    </source>
</evidence>
<gene>
    <name evidence="14" type="ORF">ZIOFF_032568</name>
</gene>
<evidence type="ECO:0000256" key="2">
    <source>
        <dbReference type="ARBA" id="ARBA00004881"/>
    </source>
</evidence>
<evidence type="ECO:0000256" key="5">
    <source>
        <dbReference type="ARBA" id="ARBA00022679"/>
    </source>
</evidence>
<evidence type="ECO:0000256" key="11">
    <source>
        <dbReference type="ARBA" id="ARBA00023253"/>
    </source>
</evidence>